<accession>A0A444UTS9</accession>
<dbReference type="PANTHER" id="PTHR24264">
    <property type="entry name" value="TRYPSIN-RELATED"/>
    <property type="match status" value="1"/>
</dbReference>
<dbReference type="AlphaFoldDB" id="A0A444UTS9"/>
<dbReference type="InterPro" id="IPR050127">
    <property type="entry name" value="Serine_Proteases_S1"/>
</dbReference>
<reference evidence="11 12" key="1">
    <citation type="submission" date="2019-01" db="EMBL/GenBank/DDBJ databases">
        <title>Draft Genome and Complete Hox-Cluster Characterization of the Sterlet Sturgeon (Acipenser ruthenus).</title>
        <authorList>
            <person name="Wei Q."/>
        </authorList>
    </citation>
    <scope>NUCLEOTIDE SEQUENCE [LARGE SCALE GENOMIC DNA]</scope>
    <source>
        <strain evidence="11">WHYD16114868_AA</strain>
        <tissue evidence="11">Blood</tissue>
    </source>
</reference>
<dbReference type="InterPro" id="IPR043504">
    <property type="entry name" value="Peptidase_S1_PA_chymotrypsin"/>
</dbReference>
<evidence type="ECO:0000259" key="10">
    <source>
        <dbReference type="PROSITE" id="PS50240"/>
    </source>
</evidence>
<evidence type="ECO:0000256" key="9">
    <source>
        <dbReference type="ARBA" id="ARBA00038868"/>
    </source>
</evidence>
<keyword evidence="6" id="KW-0720">Serine protease</keyword>
<keyword evidence="12" id="KW-1185">Reference proteome</keyword>
<comment type="caution">
    <text evidence="11">The sequence shown here is derived from an EMBL/GenBank/DDBJ whole genome shotgun (WGS) entry which is preliminary data.</text>
</comment>
<comment type="subcellular location">
    <subcellularLocation>
        <location evidence="1">Secreted</location>
        <location evidence="1">Extracellular space</location>
    </subcellularLocation>
</comment>
<gene>
    <name evidence="11" type="ORF">EOD39_21056</name>
</gene>
<proteinExistence type="inferred from homology"/>
<dbReference type="InterPro" id="IPR001314">
    <property type="entry name" value="Peptidase_S1A"/>
</dbReference>
<dbReference type="Proteomes" id="UP000289886">
    <property type="component" value="Unassembled WGS sequence"/>
</dbReference>
<dbReference type="Pfam" id="PF00089">
    <property type="entry name" value="Trypsin"/>
    <property type="match status" value="1"/>
</dbReference>
<evidence type="ECO:0000313" key="11">
    <source>
        <dbReference type="EMBL" id="RXM91558.1"/>
    </source>
</evidence>
<evidence type="ECO:0000256" key="2">
    <source>
        <dbReference type="ARBA" id="ARBA00007664"/>
    </source>
</evidence>
<evidence type="ECO:0000256" key="5">
    <source>
        <dbReference type="ARBA" id="ARBA00022801"/>
    </source>
</evidence>
<dbReference type="EC" id="3.4.21.4" evidence="9"/>
<dbReference type="FunFam" id="2.40.10.10:FF:000077">
    <property type="entry name" value="Predicted protein"/>
    <property type="match status" value="1"/>
</dbReference>
<keyword evidence="5" id="KW-0378">Hydrolase</keyword>
<dbReference type="PRINTS" id="PR00722">
    <property type="entry name" value="CHYMOTRYPSIN"/>
</dbReference>
<dbReference type="SMART" id="SM00020">
    <property type="entry name" value="Tryp_SPc"/>
    <property type="match status" value="1"/>
</dbReference>
<dbReference type="InterPro" id="IPR009003">
    <property type="entry name" value="Peptidase_S1_PA"/>
</dbReference>
<dbReference type="PROSITE" id="PS50240">
    <property type="entry name" value="TRYPSIN_DOM"/>
    <property type="match status" value="1"/>
</dbReference>
<evidence type="ECO:0000256" key="3">
    <source>
        <dbReference type="ARBA" id="ARBA00022525"/>
    </source>
</evidence>
<organism evidence="11 12">
    <name type="scientific">Acipenser ruthenus</name>
    <name type="common">Sterlet sturgeon</name>
    <dbReference type="NCBI Taxonomy" id="7906"/>
    <lineage>
        <taxon>Eukaryota</taxon>
        <taxon>Metazoa</taxon>
        <taxon>Chordata</taxon>
        <taxon>Craniata</taxon>
        <taxon>Vertebrata</taxon>
        <taxon>Euteleostomi</taxon>
        <taxon>Actinopterygii</taxon>
        <taxon>Chondrostei</taxon>
        <taxon>Acipenseriformes</taxon>
        <taxon>Acipenseridae</taxon>
        <taxon>Acipenser</taxon>
    </lineage>
</organism>
<dbReference type="CDD" id="cd00190">
    <property type="entry name" value="Tryp_SPc"/>
    <property type="match status" value="1"/>
</dbReference>
<dbReference type="GO" id="GO:0004252">
    <property type="term" value="F:serine-type endopeptidase activity"/>
    <property type="evidence" value="ECO:0007669"/>
    <property type="project" value="UniProtKB-EC"/>
</dbReference>
<evidence type="ECO:0000313" key="12">
    <source>
        <dbReference type="Proteomes" id="UP000289886"/>
    </source>
</evidence>
<dbReference type="PROSITE" id="PS00135">
    <property type="entry name" value="TRYPSIN_SER"/>
    <property type="match status" value="1"/>
</dbReference>
<evidence type="ECO:0000256" key="7">
    <source>
        <dbReference type="ARBA" id="ARBA00023157"/>
    </source>
</evidence>
<keyword evidence="3" id="KW-0964">Secreted</keyword>
<name>A0A444UTS9_ACIRT</name>
<comment type="similarity">
    <text evidence="2">Belongs to the peptidase S1 family.</text>
</comment>
<sequence>MNNNNPVSVVAALPGERIVGGYECRPNSKPYQASLNYGYHFCGGVLINDRWVLSVAHCWYNPYAMQIVLGEHNLRIVEGTEQVMKTDNIVSHPSYDYQTLDYDIMLIKLFHTVTVNSFVRPISLPRGCPTAGMDCSVSGWGNTLSSGVYLPLTLQCLDLPILSDADCEGSYPGMISTNMVCAGFLEGGKSPCNGDSGSPLVCNNEVHGLVSWGNGCAQKNHPVVHTKICSFLPWIQSTMELN</sequence>
<dbReference type="EMBL" id="SCEB01008333">
    <property type="protein sequence ID" value="RXM91558.1"/>
    <property type="molecule type" value="Genomic_DNA"/>
</dbReference>
<feature type="domain" description="Peptidase S1" evidence="10">
    <location>
        <begin position="18"/>
        <end position="240"/>
    </location>
</feature>
<keyword evidence="4" id="KW-0645">Protease</keyword>
<evidence type="ECO:0000256" key="1">
    <source>
        <dbReference type="ARBA" id="ARBA00004239"/>
    </source>
</evidence>
<dbReference type="InterPro" id="IPR001254">
    <property type="entry name" value="Trypsin_dom"/>
</dbReference>
<evidence type="ECO:0000256" key="4">
    <source>
        <dbReference type="ARBA" id="ARBA00022670"/>
    </source>
</evidence>
<evidence type="ECO:0000256" key="6">
    <source>
        <dbReference type="ARBA" id="ARBA00022825"/>
    </source>
</evidence>
<dbReference type="GO" id="GO:0006508">
    <property type="term" value="P:proteolysis"/>
    <property type="evidence" value="ECO:0007669"/>
    <property type="project" value="UniProtKB-KW"/>
</dbReference>
<dbReference type="Gene3D" id="2.40.10.10">
    <property type="entry name" value="Trypsin-like serine proteases"/>
    <property type="match status" value="3"/>
</dbReference>
<dbReference type="PANTHER" id="PTHR24264:SF65">
    <property type="entry name" value="SRCR DOMAIN-CONTAINING PROTEIN"/>
    <property type="match status" value="1"/>
</dbReference>
<keyword evidence="7" id="KW-1015">Disulfide bond</keyword>
<comment type="catalytic activity">
    <reaction evidence="8">
        <text>Preferential cleavage: Arg-|-Xaa, Lys-|-Xaa.</text>
        <dbReference type="EC" id="3.4.21.4"/>
    </reaction>
</comment>
<dbReference type="SUPFAM" id="SSF50494">
    <property type="entry name" value="Trypsin-like serine proteases"/>
    <property type="match status" value="1"/>
</dbReference>
<evidence type="ECO:0000256" key="8">
    <source>
        <dbReference type="ARBA" id="ARBA00036320"/>
    </source>
</evidence>
<dbReference type="GO" id="GO:0005615">
    <property type="term" value="C:extracellular space"/>
    <property type="evidence" value="ECO:0007669"/>
    <property type="project" value="TreeGrafter"/>
</dbReference>
<protein>
    <recommendedName>
        <fullName evidence="9">trypsin</fullName>
        <ecNumber evidence="9">3.4.21.4</ecNumber>
    </recommendedName>
</protein>
<dbReference type="InterPro" id="IPR033116">
    <property type="entry name" value="TRYPSIN_SER"/>
</dbReference>